<dbReference type="EMBL" id="KZ354603">
    <property type="protein sequence ID" value="PIO60885.1"/>
    <property type="molecule type" value="Genomic_DNA"/>
</dbReference>
<feature type="transmembrane region" description="Helical" evidence="6">
    <location>
        <begin position="12"/>
        <end position="34"/>
    </location>
</feature>
<evidence type="ECO:0000313" key="8">
    <source>
        <dbReference type="Proteomes" id="UP000230423"/>
    </source>
</evidence>
<evidence type="ECO:0000256" key="6">
    <source>
        <dbReference type="SAM" id="Phobius"/>
    </source>
</evidence>
<comment type="subcellular location">
    <subcellularLocation>
        <location evidence="1">Membrane</location>
        <topology evidence="1">Multi-pass membrane protein</topology>
    </subcellularLocation>
</comment>
<accession>A0A2G9TSH6</accession>
<keyword evidence="8" id="KW-1185">Reference proteome</keyword>
<evidence type="ECO:0000256" key="2">
    <source>
        <dbReference type="ARBA" id="ARBA00009166"/>
    </source>
</evidence>
<organism evidence="7 8">
    <name type="scientific">Teladorsagia circumcincta</name>
    <name type="common">Brown stomach worm</name>
    <name type="synonym">Ostertagia circumcincta</name>
    <dbReference type="NCBI Taxonomy" id="45464"/>
    <lineage>
        <taxon>Eukaryota</taxon>
        <taxon>Metazoa</taxon>
        <taxon>Ecdysozoa</taxon>
        <taxon>Nematoda</taxon>
        <taxon>Chromadorea</taxon>
        <taxon>Rhabditida</taxon>
        <taxon>Rhabditina</taxon>
        <taxon>Rhabditomorpha</taxon>
        <taxon>Strongyloidea</taxon>
        <taxon>Trichostrongylidae</taxon>
        <taxon>Teladorsagia</taxon>
    </lineage>
</organism>
<protein>
    <submittedName>
        <fullName evidence="7">Uncharacterized protein</fullName>
    </submittedName>
</protein>
<evidence type="ECO:0000313" key="7">
    <source>
        <dbReference type="EMBL" id="PIO60885.1"/>
    </source>
</evidence>
<name>A0A2G9TSH6_TELCI</name>
<keyword evidence="4 6" id="KW-1133">Transmembrane helix</keyword>
<evidence type="ECO:0000256" key="5">
    <source>
        <dbReference type="ARBA" id="ARBA00023136"/>
    </source>
</evidence>
<dbReference type="Proteomes" id="UP000230423">
    <property type="component" value="Unassembled WGS sequence"/>
</dbReference>
<feature type="transmembrane region" description="Helical" evidence="6">
    <location>
        <begin position="46"/>
        <end position="67"/>
    </location>
</feature>
<feature type="non-terminal residue" evidence="7">
    <location>
        <position position="77"/>
    </location>
</feature>
<dbReference type="Pfam" id="PF10317">
    <property type="entry name" value="7TM_GPCR_Srd"/>
    <property type="match status" value="1"/>
</dbReference>
<reference evidence="7 8" key="1">
    <citation type="submission" date="2015-09" db="EMBL/GenBank/DDBJ databases">
        <title>Draft genome of the parasitic nematode Teladorsagia circumcincta isolate WARC Sus (inbred).</title>
        <authorList>
            <person name="Mitreva M."/>
        </authorList>
    </citation>
    <scope>NUCLEOTIDE SEQUENCE [LARGE SCALE GENOMIC DNA]</scope>
    <source>
        <strain evidence="7 8">S</strain>
    </source>
</reference>
<dbReference type="OrthoDB" id="5865968at2759"/>
<keyword evidence="3 6" id="KW-0812">Transmembrane</keyword>
<dbReference type="PANTHER" id="PTHR22945:SF96">
    <property type="entry name" value="SERPENTINE RECEPTOR, CLASS D (DELTA)"/>
    <property type="match status" value="1"/>
</dbReference>
<dbReference type="InterPro" id="IPR019421">
    <property type="entry name" value="7TM_GPCR_serpentine_rcpt_Srd"/>
</dbReference>
<evidence type="ECO:0000256" key="3">
    <source>
        <dbReference type="ARBA" id="ARBA00022692"/>
    </source>
</evidence>
<proteinExistence type="inferred from homology"/>
<dbReference type="AlphaFoldDB" id="A0A2G9TSH6"/>
<dbReference type="InterPro" id="IPR050920">
    <property type="entry name" value="Nematode_rcpt-like_delta"/>
</dbReference>
<keyword evidence="5 6" id="KW-0472">Membrane</keyword>
<gene>
    <name evidence="7" type="ORF">TELCIR_17608</name>
</gene>
<sequence>MAFMKQHLHDKALTAQAMVPLCCLMPMIFVFQINNSFHWNFVAIEYLVVAIPALPCVIDPLCTIYFVRPYRDWVSEM</sequence>
<dbReference type="GO" id="GO:0016020">
    <property type="term" value="C:membrane"/>
    <property type="evidence" value="ECO:0007669"/>
    <property type="project" value="UniProtKB-SubCell"/>
</dbReference>
<comment type="similarity">
    <text evidence="2">Belongs to the nematode receptor-like protein srd family.</text>
</comment>
<dbReference type="PANTHER" id="PTHR22945">
    <property type="entry name" value="SERPENTINE RECEPTOR, CLASS D DELTA"/>
    <property type="match status" value="1"/>
</dbReference>
<evidence type="ECO:0000256" key="4">
    <source>
        <dbReference type="ARBA" id="ARBA00022989"/>
    </source>
</evidence>
<evidence type="ECO:0000256" key="1">
    <source>
        <dbReference type="ARBA" id="ARBA00004141"/>
    </source>
</evidence>